<dbReference type="Gramene" id="OIW06119">
    <property type="protein sequence ID" value="OIW06119"/>
    <property type="gene ID" value="TanjilG_29875"/>
</dbReference>
<dbReference type="GO" id="GO:0006952">
    <property type="term" value="P:defense response"/>
    <property type="evidence" value="ECO:0007669"/>
    <property type="project" value="UniProtKB-KW"/>
</dbReference>
<dbReference type="PRINTS" id="PR00634">
    <property type="entry name" value="BETALLERGEN"/>
</dbReference>
<accession>A0A4P1RA67</accession>
<dbReference type="STRING" id="3871.A0A4P1RA67"/>
<organism evidence="10 11">
    <name type="scientific">Lupinus angustifolius</name>
    <name type="common">Narrow-leaved blue lupine</name>
    <dbReference type="NCBI Taxonomy" id="3871"/>
    <lineage>
        <taxon>Eukaryota</taxon>
        <taxon>Viridiplantae</taxon>
        <taxon>Streptophyta</taxon>
        <taxon>Embryophyta</taxon>
        <taxon>Tracheophyta</taxon>
        <taxon>Spermatophyta</taxon>
        <taxon>Magnoliopsida</taxon>
        <taxon>eudicotyledons</taxon>
        <taxon>Gunneridae</taxon>
        <taxon>Pentapetalae</taxon>
        <taxon>rosids</taxon>
        <taxon>fabids</taxon>
        <taxon>Fabales</taxon>
        <taxon>Fabaceae</taxon>
        <taxon>Papilionoideae</taxon>
        <taxon>50 kb inversion clade</taxon>
        <taxon>genistoids sensu lato</taxon>
        <taxon>core genistoids</taxon>
        <taxon>Genisteae</taxon>
        <taxon>Lupinus</taxon>
    </lineage>
</organism>
<dbReference type="CDD" id="cd07816">
    <property type="entry name" value="Bet_v1-like"/>
    <property type="match status" value="1"/>
</dbReference>
<evidence type="ECO:0000313" key="11">
    <source>
        <dbReference type="Proteomes" id="UP000188354"/>
    </source>
</evidence>
<dbReference type="InterPro" id="IPR050279">
    <property type="entry name" value="Plant_def-hormone_signal"/>
</dbReference>
<evidence type="ECO:0000256" key="4">
    <source>
        <dbReference type="ARBA" id="ARBA00022723"/>
    </source>
</evidence>
<dbReference type="InterPro" id="IPR000916">
    <property type="entry name" value="Bet_v_I/MLP"/>
</dbReference>
<dbReference type="GO" id="GO:0038023">
    <property type="term" value="F:signaling receptor activity"/>
    <property type="evidence" value="ECO:0007669"/>
    <property type="project" value="InterPro"/>
</dbReference>
<dbReference type="GO" id="GO:0005829">
    <property type="term" value="C:cytosol"/>
    <property type="evidence" value="ECO:0007669"/>
    <property type="project" value="UniProtKB-SubCell"/>
</dbReference>
<dbReference type="GO" id="GO:0004864">
    <property type="term" value="F:protein phosphatase inhibitor activity"/>
    <property type="evidence" value="ECO:0007669"/>
    <property type="project" value="InterPro"/>
</dbReference>
<dbReference type="PANTHER" id="PTHR31213">
    <property type="entry name" value="OS08G0374000 PROTEIN-RELATED"/>
    <property type="match status" value="1"/>
</dbReference>
<dbReference type="KEGG" id="lang:109354064"/>
<dbReference type="InterPro" id="IPR024949">
    <property type="entry name" value="Bet_v_I_allergen"/>
</dbReference>
<sequence length="154" mass="17430">MVKELNTKAELNVRLETLWEAMSKDLLMTQKVLPNVVKDVKVIEGDGGVGTILHFTFNPDVSSISYQKEKIVDLDENTHEFGLEVIEGGHLNQGLSYYKTSFQLSAIGETQTLVTMKISYDYEPNIEESTHSMKTSDSMLSYLRCLEKYILNDA</sequence>
<dbReference type="SUPFAM" id="SSF55961">
    <property type="entry name" value="Bet v1-like"/>
    <property type="match status" value="1"/>
</dbReference>
<dbReference type="GO" id="GO:0005634">
    <property type="term" value="C:nucleus"/>
    <property type="evidence" value="ECO:0007669"/>
    <property type="project" value="TreeGrafter"/>
</dbReference>
<dbReference type="EMBL" id="CM007368">
    <property type="protein sequence ID" value="OIW06119.1"/>
    <property type="molecule type" value="Genomic_DNA"/>
</dbReference>
<name>A0A4P1RA67_LUPAN</name>
<proteinExistence type="inferred from homology"/>
<keyword evidence="6" id="KW-0611">Plant defense</keyword>
<dbReference type="FunFam" id="3.30.530.20:FF:000007">
    <property type="entry name" value="Major pollen allergen Bet v 1-A"/>
    <property type="match status" value="1"/>
</dbReference>
<dbReference type="GO" id="GO:0010427">
    <property type="term" value="F:abscisic acid binding"/>
    <property type="evidence" value="ECO:0007669"/>
    <property type="project" value="InterPro"/>
</dbReference>
<evidence type="ECO:0000256" key="3">
    <source>
        <dbReference type="ARBA" id="ARBA00022722"/>
    </source>
</evidence>
<dbReference type="Pfam" id="PF00407">
    <property type="entry name" value="Bet_v_1"/>
    <property type="match status" value="1"/>
</dbReference>
<dbReference type="GO" id="GO:0016787">
    <property type="term" value="F:hydrolase activity"/>
    <property type="evidence" value="ECO:0007669"/>
    <property type="project" value="UniProtKB-KW"/>
</dbReference>
<comment type="subcellular location">
    <subcellularLocation>
        <location evidence="1">Cytoplasm</location>
        <location evidence="1">Cytosol</location>
    </subcellularLocation>
</comment>
<evidence type="ECO:0000256" key="1">
    <source>
        <dbReference type="ARBA" id="ARBA00004514"/>
    </source>
</evidence>
<evidence type="ECO:0000313" key="10">
    <source>
        <dbReference type="EMBL" id="OIW06119.1"/>
    </source>
</evidence>
<dbReference type="PANTHER" id="PTHR31213:SF64">
    <property type="entry name" value="PHYTOHORMONE-BINDING PROTEIN"/>
    <property type="match status" value="1"/>
</dbReference>
<evidence type="ECO:0000256" key="7">
    <source>
        <dbReference type="ARBA" id="ARBA00022837"/>
    </source>
</evidence>
<keyword evidence="5" id="KW-0378">Hydrolase</keyword>
<evidence type="ECO:0000256" key="2">
    <source>
        <dbReference type="ARBA" id="ARBA00009744"/>
    </source>
</evidence>
<evidence type="ECO:0000256" key="5">
    <source>
        <dbReference type="ARBA" id="ARBA00022801"/>
    </source>
</evidence>
<gene>
    <name evidence="10" type="ORF">TanjilG_29875</name>
</gene>
<keyword evidence="3" id="KW-0540">Nuclease</keyword>
<evidence type="ECO:0000256" key="6">
    <source>
        <dbReference type="ARBA" id="ARBA00022821"/>
    </source>
</evidence>
<reference evidence="10 11" key="1">
    <citation type="journal article" date="2017" name="Plant Biotechnol. J.">
        <title>A comprehensive draft genome sequence for lupin (Lupinus angustifolius), an emerging health food: insights into plant-microbe interactions and legume evolution.</title>
        <authorList>
            <person name="Hane J.K."/>
            <person name="Ming Y."/>
            <person name="Kamphuis L.G."/>
            <person name="Nelson M.N."/>
            <person name="Garg G."/>
            <person name="Atkins C.A."/>
            <person name="Bayer P.E."/>
            <person name="Bravo A."/>
            <person name="Bringans S."/>
            <person name="Cannon S."/>
            <person name="Edwards D."/>
            <person name="Foley R."/>
            <person name="Gao L.L."/>
            <person name="Harrison M.J."/>
            <person name="Huang W."/>
            <person name="Hurgobin B."/>
            <person name="Li S."/>
            <person name="Liu C.W."/>
            <person name="McGrath A."/>
            <person name="Morahan G."/>
            <person name="Murray J."/>
            <person name="Weller J."/>
            <person name="Jian J."/>
            <person name="Singh K.B."/>
        </authorList>
    </citation>
    <scope>NUCLEOTIDE SEQUENCE</scope>
    <source>
        <strain evidence="11">cv. Tanjil</strain>
        <tissue evidence="10">Whole plant</tissue>
    </source>
</reference>
<dbReference type="GO" id="GO:0009738">
    <property type="term" value="P:abscisic acid-activated signaling pathway"/>
    <property type="evidence" value="ECO:0007669"/>
    <property type="project" value="InterPro"/>
</dbReference>
<feature type="domain" description="Bet v I/Major latex protein" evidence="9">
    <location>
        <begin position="2"/>
        <end position="152"/>
    </location>
</feature>
<evidence type="ECO:0000256" key="8">
    <source>
        <dbReference type="ARBA" id="ARBA00023265"/>
    </source>
</evidence>
<keyword evidence="4" id="KW-0479">Metal-binding</keyword>
<evidence type="ECO:0000259" key="9">
    <source>
        <dbReference type="Pfam" id="PF00407"/>
    </source>
</evidence>
<dbReference type="OrthoDB" id="1845342at2759"/>
<dbReference type="Proteomes" id="UP000188354">
    <property type="component" value="Chromosome LG08"/>
</dbReference>
<dbReference type="GO" id="GO:0004518">
    <property type="term" value="F:nuclease activity"/>
    <property type="evidence" value="ECO:0007669"/>
    <property type="project" value="UniProtKB-KW"/>
</dbReference>
<dbReference type="AlphaFoldDB" id="A0A4P1RA67"/>
<dbReference type="GO" id="GO:0046872">
    <property type="term" value="F:metal ion binding"/>
    <property type="evidence" value="ECO:0007669"/>
    <property type="project" value="UniProtKB-KW"/>
</dbReference>
<protein>
    <recommendedName>
        <fullName evidence="9">Bet v I/Major latex protein domain-containing protein</fullName>
    </recommendedName>
</protein>
<dbReference type="InterPro" id="IPR023393">
    <property type="entry name" value="START-like_dom_sf"/>
</dbReference>
<keyword evidence="11" id="KW-1185">Reference proteome</keyword>
<keyword evidence="8" id="KW-0568">Pathogenesis-related protein</keyword>
<keyword evidence="7" id="KW-0106">Calcium</keyword>
<dbReference type="Gene3D" id="3.30.530.20">
    <property type="match status" value="1"/>
</dbReference>
<comment type="similarity">
    <text evidence="2">Belongs to the BetVI family.</text>
</comment>